<feature type="domain" description="Globin" evidence="6">
    <location>
        <begin position="1"/>
        <end position="135"/>
    </location>
</feature>
<evidence type="ECO:0000313" key="7">
    <source>
        <dbReference type="EMBL" id="RZS70769.1"/>
    </source>
</evidence>
<keyword evidence="5" id="KW-0813">Transport</keyword>
<sequence length="137" mass="15765">MTNSQINLIKRSWKVFRDADPRIVGDAFYSKLFNDTPTLRKMFPVQMDAQYKKLIDMLSTIVARLDRPDDMQDELTAMAHRHAGYGVRPAHYRLVGKALIWTLQRGLGPDWSPELEEAWTTCYSQLSDMMINASVAN</sequence>
<evidence type="ECO:0000256" key="5">
    <source>
        <dbReference type="RuleBase" id="RU000356"/>
    </source>
</evidence>
<dbReference type="GO" id="GO:0046872">
    <property type="term" value="F:metal ion binding"/>
    <property type="evidence" value="ECO:0007669"/>
    <property type="project" value="UniProtKB-KW"/>
</dbReference>
<gene>
    <name evidence="7" type="ORF">EV199_2664</name>
</gene>
<keyword evidence="7" id="KW-0223">Dioxygenase</keyword>
<dbReference type="PROSITE" id="PS01033">
    <property type="entry name" value="GLOBIN"/>
    <property type="match status" value="1"/>
</dbReference>
<proteinExistence type="inferred from homology"/>
<keyword evidence="7" id="KW-0560">Oxidoreductase</keyword>
<evidence type="ECO:0000256" key="3">
    <source>
        <dbReference type="ARBA" id="ARBA00022723"/>
    </source>
</evidence>
<dbReference type="InterPro" id="IPR012292">
    <property type="entry name" value="Globin/Proto"/>
</dbReference>
<evidence type="ECO:0000259" key="6">
    <source>
        <dbReference type="PROSITE" id="PS01033"/>
    </source>
</evidence>
<keyword evidence="2 5" id="KW-0561">Oxygen transport</keyword>
<evidence type="ECO:0000256" key="4">
    <source>
        <dbReference type="ARBA" id="ARBA00023004"/>
    </source>
</evidence>
<dbReference type="Gene3D" id="1.10.490.10">
    <property type="entry name" value="Globins"/>
    <property type="match status" value="1"/>
</dbReference>
<keyword evidence="4" id="KW-0408">Iron</keyword>
<dbReference type="GO" id="GO:0020037">
    <property type="term" value="F:heme binding"/>
    <property type="evidence" value="ECO:0007669"/>
    <property type="project" value="InterPro"/>
</dbReference>
<dbReference type="InterPro" id="IPR000971">
    <property type="entry name" value="Globin"/>
</dbReference>
<dbReference type="GO" id="GO:0019825">
    <property type="term" value="F:oxygen binding"/>
    <property type="evidence" value="ECO:0007669"/>
    <property type="project" value="InterPro"/>
</dbReference>
<evidence type="ECO:0000256" key="2">
    <source>
        <dbReference type="ARBA" id="ARBA00022621"/>
    </source>
</evidence>
<dbReference type="GO" id="GO:0005344">
    <property type="term" value="F:oxygen carrier activity"/>
    <property type="evidence" value="ECO:0007669"/>
    <property type="project" value="UniProtKB-KW"/>
</dbReference>
<dbReference type="PANTHER" id="PTHR43396">
    <property type="entry name" value="FLAVOHEMOPROTEIN"/>
    <property type="match status" value="1"/>
</dbReference>
<comment type="caution">
    <text evidence="7">The sequence shown here is derived from an EMBL/GenBank/DDBJ whole genome shotgun (WGS) entry which is preliminary data.</text>
</comment>
<keyword evidence="8" id="KW-1185">Reference proteome</keyword>
<dbReference type="AlphaFoldDB" id="A0A4Q7MSC5"/>
<comment type="similarity">
    <text evidence="5">Belongs to the globin family.</text>
</comment>
<accession>A0A4Q7MSC5</accession>
<dbReference type="GO" id="GO:0008941">
    <property type="term" value="F:nitric oxide dioxygenase NAD(P)H activity"/>
    <property type="evidence" value="ECO:0007669"/>
    <property type="project" value="TreeGrafter"/>
</dbReference>
<dbReference type="Proteomes" id="UP000293874">
    <property type="component" value="Unassembled WGS sequence"/>
</dbReference>
<keyword evidence="1 5" id="KW-0349">Heme</keyword>
<dbReference type="GO" id="GO:0046210">
    <property type="term" value="P:nitric oxide catabolic process"/>
    <property type="evidence" value="ECO:0007669"/>
    <property type="project" value="TreeGrafter"/>
</dbReference>
<name>A0A4Q7MSC5_9BACT</name>
<dbReference type="GO" id="GO:0071949">
    <property type="term" value="F:FAD binding"/>
    <property type="evidence" value="ECO:0007669"/>
    <property type="project" value="TreeGrafter"/>
</dbReference>
<dbReference type="InterPro" id="IPR009050">
    <property type="entry name" value="Globin-like_sf"/>
</dbReference>
<reference evidence="7 8" key="1">
    <citation type="submission" date="2019-02" db="EMBL/GenBank/DDBJ databases">
        <title>Genomic Encyclopedia of Type Strains, Phase IV (KMG-IV): sequencing the most valuable type-strain genomes for metagenomic binning, comparative biology and taxonomic classification.</title>
        <authorList>
            <person name="Goeker M."/>
        </authorList>
    </citation>
    <scope>NUCLEOTIDE SEQUENCE [LARGE SCALE GENOMIC DNA]</scope>
    <source>
        <strain evidence="7 8">DSM 18116</strain>
    </source>
</reference>
<dbReference type="EMBL" id="SGXA01000002">
    <property type="protein sequence ID" value="RZS70769.1"/>
    <property type="molecule type" value="Genomic_DNA"/>
</dbReference>
<dbReference type="Pfam" id="PF00042">
    <property type="entry name" value="Globin"/>
    <property type="match status" value="1"/>
</dbReference>
<dbReference type="GO" id="GO:0071500">
    <property type="term" value="P:cellular response to nitrosative stress"/>
    <property type="evidence" value="ECO:0007669"/>
    <property type="project" value="TreeGrafter"/>
</dbReference>
<dbReference type="RefSeq" id="WP_130541280.1">
    <property type="nucleotide sequence ID" value="NZ_CP042431.1"/>
</dbReference>
<keyword evidence="3" id="KW-0479">Metal-binding</keyword>
<protein>
    <submittedName>
        <fullName evidence="7">Nitric oxide dioxygenase</fullName>
    </submittedName>
</protein>
<evidence type="ECO:0000256" key="1">
    <source>
        <dbReference type="ARBA" id="ARBA00022617"/>
    </source>
</evidence>
<evidence type="ECO:0000313" key="8">
    <source>
        <dbReference type="Proteomes" id="UP000293874"/>
    </source>
</evidence>
<dbReference type="PANTHER" id="PTHR43396:SF3">
    <property type="entry name" value="FLAVOHEMOPROTEIN"/>
    <property type="match status" value="1"/>
</dbReference>
<dbReference type="OrthoDB" id="9801223at2"/>
<dbReference type="SUPFAM" id="SSF46458">
    <property type="entry name" value="Globin-like"/>
    <property type="match status" value="1"/>
</dbReference>
<organism evidence="7 8">
    <name type="scientific">Pseudobacter ginsenosidimutans</name>
    <dbReference type="NCBI Taxonomy" id="661488"/>
    <lineage>
        <taxon>Bacteria</taxon>
        <taxon>Pseudomonadati</taxon>
        <taxon>Bacteroidota</taxon>
        <taxon>Chitinophagia</taxon>
        <taxon>Chitinophagales</taxon>
        <taxon>Chitinophagaceae</taxon>
        <taxon>Pseudobacter</taxon>
    </lineage>
</organism>